<protein>
    <submittedName>
        <fullName evidence="3">AsmA family protein</fullName>
    </submittedName>
</protein>
<keyword evidence="1" id="KW-0472">Membrane</keyword>
<evidence type="ECO:0000313" key="4">
    <source>
        <dbReference type="Proteomes" id="UP000469430"/>
    </source>
</evidence>
<name>A0A6I4TZ65_9SPHN</name>
<comment type="caution">
    <text evidence="3">The sequence shown here is derived from an EMBL/GenBank/DDBJ whole genome shotgun (WGS) entry which is preliminary data.</text>
</comment>
<dbReference type="InterPro" id="IPR052894">
    <property type="entry name" value="AsmA-related"/>
</dbReference>
<sequence length="643" mass="67631">MRGTIAGWSAIPRKFRIIIGAIVAAILLLVLLLAAFPVTLLRGLAERQLAQEFDAPVTIGGLSRDSLLSFTPNITVSDARIGQPEWAKTEAGEGDFLTIKRASAQVPILSLLSGSPDIRALHISGLTLALVRDADGRGNWEGRPGEEGDGGRRPQLEQLTITDSRFSLRDAKRHLDIAGDLQADAQGGLRIHADGQFDGAPASLAFKGAALAGAKAGAAWPFTAQLDGDRLALTARGTMAGALNFGDMKLALTARAPSLTQLDYIIEAGLFGTQDIDISGDVRHQGEDWFIDRLEGTIGRSQLRAKAIVRKRDGRTKIDARIDASQLDFDDLADDEGLAKARAKEARIGKRIIPDVRVNLSKMGPTDGVIHFAIERLLVKGGSAFRSLKGRLELDHRVLKLTNAVAGLESGQVTGWLTVDSTGEVPLISTELRVTGTSLDTLIGRPDMIRGRLDGLVRINGHGDTIRDGFTSGSGKIAFVARSGAMNRMAAFVLGQDLGGAISQKLGDDDAMAPIRCAILAFTARSGVLTPAPLAIATDISSGRGRGQINLTGETIALTLNGTAREKAALRLVDPIRVGGTLTSPAISLDQAEAREGRSGGGVIGAITRSIGSALGLRKDEEEPAVTPPSSVDCAGLARAALA</sequence>
<dbReference type="InterPro" id="IPR007844">
    <property type="entry name" value="AsmA"/>
</dbReference>
<keyword evidence="4" id="KW-1185">Reference proteome</keyword>
<evidence type="ECO:0000256" key="1">
    <source>
        <dbReference type="SAM" id="Phobius"/>
    </source>
</evidence>
<dbReference type="PANTHER" id="PTHR30441">
    <property type="entry name" value="DUF748 DOMAIN-CONTAINING PROTEIN"/>
    <property type="match status" value="1"/>
</dbReference>
<dbReference type="EMBL" id="WTYJ01000004">
    <property type="protein sequence ID" value="MXP00611.1"/>
    <property type="molecule type" value="Genomic_DNA"/>
</dbReference>
<dbReference type="Proteomes" id="UP000469430">
    <property type="component" value="Unassembled WGS sequence"/>
</dbReference>
<evidence type="ECO:0000313" key="3">
    <source>
        <dbReference type="EMBL" id="MXP00611.1"/>
    </source>
</evidence>
<dbReference type="OrthoDB" id="7578660at2"/>
<organism evidence="3 4">
    <name type="scientific">Croceibacterium xixiisoli</name>
    <dbReference type="NCBI Taxonomy" id="1476466"/>
    <lineage>
        <taxon>Bacteria</taxon>
        <taxon>Pseudomonadati</taxon>
        <taxon>Pseudomonadota</taxon>
        <taxon>Alphaproteobacteria</taxon>
        <taxon>Sphingomonadales</taxon>
        <taxon>Erythrobacteraceae</taxon>
        <taxon>Croceibacterium</taxon>
    </lineage>
</organism>
<feature type="domain" description="AsmA" evidence="2">
    <location>
        <begin position="14"/>
        <end position="141"/>
    </location>
</feature>
<keyword evidence="1" id="KW-0812">Transmembrane</keyword>
<reference evidence="3 4" key="1">
    <citation type="submission" date="2019-12" db="EMBL/GenBank/DDBJ databases">
        <title>Genomic-based taxomic classification of the family Erythrobacteraceae.</title>
        <authorList>
            <person name="Xu L."/>
        </authorList>
    </citation>
    <scope>NUCLEOTIDE SEQUENCE [LARGE SCALE GENOMIC DNA]</scope>
    <source>
        <strain evidence="3 4">S36</strain>
    </source>
</reference>
<keyword evidence="1" id="KW-1133">Transmembrane helix</keyword>
<dbReference type="Pfam" id="PF05170">
    <property type="entry name" value="AsmA"/>
    <property type="match status" value="1"/>
</dbReference>
<dbReference type="GO" id="GO:0090313">
    <property type="term" value="P:regulation of protein targeting to membrane"/>
    <property type="evidence" value="ECO:0007669"/>
    <property type="project" value="TreeGrafter"/>
</dbReference>
<proteinExistence type="predicted"/>
<gene>
    <name evidence="3" type="ORF">GRI97_16595</name>
</gene>
<feature type="transmembrane region" description="Helical" evidence="1">
    <location>
        <begin position="17"/>
        <end position="41"/>
    </location>
</feature>
<accession>A0A6I4TZ65</accession>
<dbReference type="PANTHER" id="PTHR30441:SF4">
    <property type="entry name" value="PROTEIN ASMA"/>
    <property type="match status" value="1"/>
</dbReference>
<dbReference type="RefSeq" id="WP_161392340.1">
    <property type="nucleotide sequence ID" value="NZ_JBHSCP010000003.1"/>
</dbReference>
<dbReference type="GO" id="GO:0005886">
    <property type="term" value="C:plasma membrane"/>
    <property type="evidence" value="ECO:0007669"/>
    <property type="project" value="TreeGrafter"/>
</dbReference>
<evidence type="ECO:0000259" key="2">
    <source>
        <dbReference type="Pfam" id="PF05170"/>
    </source>
</evidence>
<dbReference type="AlphaFoldDB" id="A0A6I4TZ65"/>